<proteinExistence type="predicted"/>
<evidence type="ECO:0000313" key="2">
    <source>
        <dbReference type="Proteomes" id="UP000887458"/>
    </source>
</evidence>
<organism evidence="1 2">
    <name type="scientific">Dermatophagoides pteronyssinus</name>
    <name type="common">European house dust mite</name>
    <dbReference type="NCBI Taxonomy" id="6956"/>
    <lineage>
        <taxon>Eukaryota</taxon>
        <taxon>Metazoa</taxon>
        <taxon>Ecdysozoa</taxon>
        <taxon>Arthropoda</taxon>
        <taxon>Chelicerata</taxon>
        <taxon>Arachnida</taxon>
        <taxon>Acari</taxon>
        <taxon>Acariformes</taxon>
        <taxon>Sarcoptiformes</taxon>
        <taxon>Astigmata</taxon>
        <taxon>Psoroptidia</taxon>
        <taxon>Analgoidea</taxon>
        <taxon>Pyroglyphidae</taxon>
        <taxon>Dermatophagoidinae</taxon>
        <taxon>Dermatophagoides</taxon>
    </lineage>
</organism>
<reference evidence="1 2" key="1">
    <citation type="journal article" date="2018" name="J. Allergy Clin. Immunol.">
        <title>High-quality assembly of Dermatophagoides pteronyssinus genome and transcriptome reveals a wide range of novel allergens.</title>
        <authorList>
            <person name="Liu X.Y."/>
            <person name="Yang K.Y."/>
            <person name="Wang M.Q."/>
            <person name="Kwok J.S."/>
            <person name="Zeng X."/>
            <person name="Yang Z."/>
            <person name="Xiao X.J."/>
            <person name="Lau C.P."/>
            <person name="Li Y."/>
            <person name="Huang Z.M."/>
            <person name="Ba J.G."/>
            <person name="Yim A.K."/>
            <person name="Ouyang C.Y."/>
            <person name="Ngai S.M."/>
            <person name="Chan T.F."/>
            <person name="Leung E.L."/>
            <person name="Liu L."/>
            <person name="Liu Z.G."/>
            <person name="Tsui S.K."/>
        </authorList>
    </citation>
    <scope>NUCLEOTIDE SEQUENCE [LARGE SCALE GENOMIC DNA]</scope>
    <source>
        <strain evidence="1">Derp</strain>
    </source>
</reference>
<dbReference type="EMBL" id="NJHN03000123">
    <property type="protein sequence ID" value="KAH9413048.1"/>
    <property type="molecule type" value="Genomic_DNA"/>
</dbReference>
<dbReference type="Proteomes" id="UP000887458">
    <property type="component" value="Unassembled WGS sequence"/>
</dbReference>
<gene>
    <name evidence="1" type="ORF">DERP_006733</name>
</gene>
<protein>
    <submittedName>
        <fullName evidence="1">Uncharacterized protein</fullName>
    </submittedName>
</protein>
<accession>A0ABQ8IRU5</accession>
<comment type="caution">
    <text evidence="1">The sequence shown here is derived from an EMBL/GenBank/DDBJ whole genome shotgun (WGS) entry which is preliminary data.</text>
</comment>
<keyword evidence="2" id="KW-1185">Reference proteome</keyword>
<evidence type="ECO:0000313" key="1">
    <source>
        <dbReference type="EMBL" id="KAH9413048.1"/>
    </source>
</evidence>
<name>A0ABQ8IRU5_DERPT</name>
<sequence>MVNSKNGNTSPNNALLKTNIQRYCHLEKFRKAKTEDCKQGIPSTFDNNDGQKQANDINILFKLKAANQEEPQQPPWPTIELKKEILTRHRPPNKFRLEQNYHHIYIPKQRSLCSMFRAINDDGEVTRGQWWFNCCFCCLCTCF</sequence>
<reference evidence="1 2" key="2">
    <citation type="journal article" date="2022" name="Mol. Biol. Evol.">
        <title>Comparative Genomics Reveals Insights into the Divergent Evolution of Astigmatic Mites and Household Pest Adaptations.</title>
        <authorList>
            <person name="Xiong Q."/>
            <person name="Wan A.T."/>
            <person name="Liu X."/>
            <person name="Fung C.S."/>
            <person name="Xiao X."/>
            <person name="Malainual N."/>
            <person name="Hou J."/>
            <person name="Wang L."/>
            <person name="Wang M."/>
            <person name="Yang K.Y."/>
            <person name="Cui Y."/>
            <person name="Leung E.L."/>
            <person name="Nong W."/>
            <person name="Shin S.K."/>
            <person name="Au S.W."/>
            <person name="Jeong K.Y."/>
            <person name="Chew F.T."/>
            <person name="Hui J.H."/>
            <person name="Leung T.F."/>
            <person name="Tungtrongchitr A."/>
            <person name="Zhong N."/>
            <person name="Liu Z."/>
            <person name="Tsui S.K."/>
        </authorList>
    </citation>
    <scope>NUCLEOTIDE SEQUENCE [LARGE SCALE GENOMIC DNA]</scope>
    <source>
        <strain evidence="1">Derp</strain>
    </source>
</reference>